<dbReference type="OrthoDB" id="435673at2759"/>
<comment type="caution">
    <text evidence="1">The sequence shown here is derived from an EMBL/GenBank/DDBJ whole genome shotgun (WGS) entry which is preliminary data.</text>
</comment>
<protein>
    <submittedName>
        <fullName evidence="1">Uncharacterized protein</fullName>
    </submittedName>
</protein>
<dbReference type="EMBL" id="CAJNJA010010377">
    <property type="protein sequence ID" value="CAE7256917.1"/>
    <property type="molecule type" value="Genomic_DNA"/>
</dbReference>
<name>A0A812M7X0_9DINO</name>
<dbReference type="AlphaFoldDB" id="A0A812M7X0"/>
<gene>
    <name evidence="1" type="ORF">SNEC2469_LOCUS5674</name>
</gene>
<keyword evidence="2" id="KW-1185">Reference proteome</keyword>
<feature type="non-terminal residue" evidence="1">
    <location>
        <position position="98"/>
    </location>
</feature>
<dbReference type="Gene3D" id="3.90.70.40">
    <property type="match status" value="1"/>
</dbReference>
<accession>A0A812M7X0</accession>
<evidence type="ECO:0000313" key="1">
    <source>
        <dbReference type="EMBL" id="CAE7256917.1"/>
    </source>
</evidence>
<reference evidence="1" key="1">
    <citation type="submission" date="2021-02" db="EMBL/GenBank/DDBJ databases">
        <authorList>
            <person name="Dougan E. K."/>
            <person name="Rhodes N."/>
            <person name="Thang M."/>
            <person name="Chan C."/>
        </authorList>
    </citation>
    <scope>NUCLEOTIDE SEQUENCE</scope>
</reference>
<dbReference type="Proteomes" id="UP000601435">
    <property type="component" value="Unassembled WGS sequence"/>
</dbReference>
<organism evidence="1 2">
    <name type="scientific">Symbiodinium necroappetens</name>
    <dbReference type="NCBI Taxonomy" id="1628268"/>
    <lineage>
        <taxon>Eukaryota</taxon>
        <taxon>Sar</taxon>
        <taxon>Alveolata</taxon>
        <taxon>Dinophyceae</taxon>
        <taxon>Suessiales</taxon>
        <taxon>Symbiodiniaceae</taxon>
        <taxon>Symbiodinium</taxon>
    </lineage>
</organism>
<evidence type="ECO:0000313" key="2">
    <source>
        <dbReference type="Proteomes" id="UP000601435"/>
    </source>
</evidence>
<sequence length="98" mass="11900">IRPIVPRLRQQKLPLLLLLRERWRPGARRVNIVRLGSCCFTRHRCRAEARHWLAYRRWHGAAWRLDELKEAPEQISQEQLRRELEPYKKSTFCICEIA</sequence>
<proteinExistence type="predicted"/>